<proteinExistence type="predicted"/>
<protein>
    <submittedName>
        <fullName evidence="2">DinB family protein</fullName>
    </submittedName>
</protein>
<feature type="domain" description="DinB-like" evidence="1">
    <location>
        <begin position="24"/>
        <end position="148"/>
    </location>
</feature>
<keyword evidence="3" id="KW-1185">Reference proteome</keyword>
<dbReference type="EMBL" id="JBHSFU010000007">
    <property type="protein sequence ID" value="MFC4559271.1"/>
    <property type="molecule type" value="Genomic_DNA"/>
</dbReference>
<evidence type="ECO:0000313" key="2">
    <source>
        <dbReference type="EMBL" id="MFC4559271.1"/>
    </source>
</evidence>
<dbReference type="Gene3D" id="1.20.120.450">
    <property type="entry name" value="dinb family like domain"/>
    <property type="match status" value="1"/>
</dbReference>
<dbReference type="Proteomes" id="UP001595989">
    <property type="component" value="Unassembled WGS sequence"/>
</dbReference>
<evidence type="ECO:0000313" key="3">
    <source>
        <dbReference type="Proteomes" id="UP001595989"/>
    </source>
</evidence>
<name>A0ABV9DKL6_9BACI</name>
<organism evidence="2 3">
    <name type="scientific">Virgibacillus kekensis</name>
    <dbReference type="NCBI Taxonomy" id="202261"/>
    <lineage>
        <taxon>Bacteria</taxon>
        <taxon>Bacillati</taxon>
        <taxon>Bacillota</taxon>
        <taxon>Bacilli</taxon>
        <taxon>Bacillales</taxon>
        <taxon>Bacillaceae</taxon>
        <taxon>Virgibacillus</taxon>
    </lineage>
</organism>
<dbReference type="SUPFAM" id="SSF109854">
    <property type="entry name" value="DinB/YfiT-like putative metalloenzymes"/>
    <property type="match status" value="1"/>
</dbReference>
<dbReference type="InterPro" id="IPR024775">
    <property type="entry name" value="DinB-like"/>
</dbReference>
<dbReference type="RefSeq" id="WP_390297072.1">
    <property type="nucleotide sequence ID" value="NZ_JBHSFU010000007.1"/>
</dbReference>
<dbReference type="InterPro" id="IPR034660">
    <property type="entry name" value="DinB/YfiT-like"/>
</dbReference>
<gene>
    <name evidence="2" type="ORF">ACFO3D_13815</name>
</gene>
<sequence>MNKYKEEILQHQVKSLDFVNSLLVLSEEEWRTPIEKGKWTIAEIVGHFQFWDEFIVHKRLPYLFSITELPKVPDSDKINAESAELSRAEVKHKTIKRFITARERLCEVITEIPDKDWERKFTIGTTTLSLYDYLNGLAEHDRHHFNQIERVIMEVK</sequence>
<dbReference type="Pfam" id="PF12867">
    <property type="entry name" value="DinB_2"/>
    <property type="match status" value="1"/>
</dbReference>
<comment type="caution">
    <text evidence="2">The sequence shown here is derived from an EMBL/GenBank/DDBJ whole genome shotgun (WGS) entry which is preliminary data.</text>
</comment>
<reference evidence="3" key="1">
    <citation type="journal article" date="2019" name="Int. J. Syst. Evol. Microbiol.">
        <title>The Global Catalogue of Microorganisms (GCM) 10K type strain sequencing project: providing services to taxonomists for standard genome sequencing and annotation.</title>
        <authorList>
            <consortium name="The Broad Institute Genomics Platform"/>
            <consortium name="The Broad Institute Genome Sequencing Center for Infectious Disease"/>
            <person name="Wu L."/>
            <person name="Ma J."/>
        </authorList>
    </citation>
    <scope>NUCLEOTIDE SEQUENCE [LARGE SCALE GENOMIC DNA]</scope>
    <source>
        <strain evidence="3">CGMCC 4.7426</strain>
    </source>
</reference>
<evidence type="ECO:0000259" key="1">
    <source>
        <dbReference type="Pfam" id="PF12867"/>
    </source>
</evidence>
<accession>A0ABV9DKL6</accession>